<sequence>MIHPIEQVPERELRVGERPKAATGAFYDLSGGGGGSHGHLLTVPDVAHPEESGTKSVGGA</sequence>
<organism evidence="2 3">
    <name type="scientific">Arenivirga flava</name>
    <dbReference type="NCBI Taxonomy" id="1930060"/>
    <lineage>
        <taxon>Bacteria</taxon>
        <taxon>Bacillati</taxon>
        <taxon>Actinomycetota</taxon>
        <taxon>Actinomycetes</taxon>
        <taxon>Micrococcales</taxon>
        <taxon>Microbacteriaceae</taxon>
        <taxon>Arenivirga</taxon>
    </lineage>
</organism>
<evidence type="ECO:0000313" key="3">
    <source>
        <dbReference type="Proteomes" id="UP001157160"/>
    </source>
</evidence>
<comment type="caution">
    <text evidence="2">The sequence shown here is derived from an EMBL/GenBank/DDBJ whole genome shotgun (WGS) entry which is preliminary data.</text>
</comment>
<reference evidence="2 3" key="1">
    <citation type="journal article" date="2014" name="Int. J. Syst. Evol. Microbiol.">
        <title>Complete genome sequence of Corynebacterium casei LMG S-19264T (=DSM 44701T), isolated from a smear-ripened cheese.</title>
        <authorList>
            <consortium name="US DOE Joint Genome Institute (JGI-PGF)"/>
            <person name="Walter F."/>
            <person name="Albersmeier A."/>
            <person name="Kalinowski J."/>
            <person name="Ruckert C."/>
        </authorList>
    </citation>
    <scope>NUCLEOTIDE SEQUENCE [LARGE SCALE GENOMIC DNA]</scope>
    <source>
        <strain evidence="2 3">NBRC 112289</strain>
    </source>
</reference>
<dbReference type="Proteomes" id="UP001157160">
    <property type="component" value="Unassembled WGS sequence"/>
</dbReference>
<name>A0AA37UHS6_9MICO</name>
<evidence type="ECO:0000256" key="1">
    <source>
        <dbReference type="SAM" id="MobiDB-lite"/>
    </source>
</evidence>
<keyword evidence="3" id="KW-1185">Reference proteome</keyword>
<dbReference type="EMBL" id="BSUL01000001">
    <property type="protein sequence ID" value="GMA27387.1"/>
    <property type="molecule type" value="Genomic_DNA"/>
</dbReference>
<protein>
    <submittedName>
        <fullName evidence="2">Uncharacterized protein</fullName>
    </submittedName>
</protein>
<accession>A0AA37UHS6</accession>
<feature type="region of interest" description="Disordered" evidence="1">
    <location>
        <begin position="36"/>
        <end position="60"/>
    </location>
</feature>
<dbReference type="AlphaFoldDB" id="A0AA37UHS6"/>
<proteinExistence type="predicted"/>
<gene>
    <name evidence="2" type="ORF">GCM10025874_06400</name>
</gene>
<evidence type="ECO:0000313" key="2">
    <source>
        <dbReference type="EMBL" id="GMA27387.1"/>
    </source>
</evidence>